<dbReference type="RefSeq" id="WP_157336035.1">
    <property type="nucleotide sequence ID" value="NZ_RHLK01000006.1"/>
</dbReference>
<protein>
    <recommendedName>
        <fullName evidence="1">Guanylate cyclase domain-containing protein</fullName>
    </recommendedName>
</protein>
<sequence>MYFPPLIRLGSYNINPFAIGLLDSWLAVQRQAVLSNLSPIRFSDQSDIDVELAIDMFSLSAQQDIGVLKAIYKCICPNCDGQNGKYNALSSLPKQDIICRYCGYNYSPNQRLDYVEIVFERCLEPSESVTSTRERDKFSNSGVINLGNAESLRVQDIIDKPNKARRHLLNNLDSRYEAAQ</sequence>
<dbReference type="OrthoDB" id="2990703at2"/>
<comment type="caution">
    <text evidence="2">The sequence shown here is derived from an EMBL/GenBank/DDBJ whole genome shotgun (WGS) entry which is preliminary data.</text>
</comment>
<dbReference type="AlphaFoldDB" id="A0A7X3JZX9"/>
<dbReference type="Proteomes" id="UP000490800">
    <property type="component" value="Unassembled WGS sequence"/>
</dbReference>
<name>A0A7X3JZX9_9BACL</name>
<dbReference type="EMBL" id="RHLK01000006">
    <property type="protein sequence ID" value="MVP00396.1"/>
    <property type="molecule type" value="Genomic_DNA"/>
</dbReference>
<evidence type="ECO:0000313" key="2">
    <source>
        <dbReference type="EMBL" id="MVP00396.1"/>
    </source>
</evidence>
<evidence type="ECO:0000313" key="3">
    <source>
        <dbReference type="Proteomes" id="UP000490800"/>
    </source>
</evidence>
<evidence type="ECO:0000259" key="1">
    <source>
        <dbReference type="Pfam" id="PF19363"/>
    </source>
</evidence>
<dbReference type="InterPro" id="IPR045983">
    <property type="entry name" value="GUC-dom-containing_N"/>
</dbReference>
<reference evidence="2 3" key="1">
    <citation type="journal article" date="2019" name="Microorganisms">
        <title>Paenibacillus lutrae sp. nov., A Chitinolytic Species Isolated from A River Otter in Castril Natural Park, Granada, Spain.</title>
        <authorList>
            <person name="Rodriguez M."/>
            <person name="Reina J.C."/>
            <person name="Bejar V."/>
            <person name="Llamas I."/>
        </authorList>
    </citation>
    <scope>NUCLEOTIDE SEQUENCE [LARGE SCALE GENOMIC DNA]</scope>
    <source>
        <strain evidence="2 3">N10</strain>
    </source>
</reference>
<proteinExistence type="predicted"/>
<keyword evidence="3" id="KW-1185">Reference proteome</keyword>
<feature type="domain" description="Guanylate cyclase" evidence="1">
    <location>
        <begin position="32"/>
        <end position="119"/>
    </location>
</feature>
<gene>
    <name evidence="2" type="ORF">EDM21_12820</name>
</gene>
<accession>A0A7X3JZX9</accession>
<dbReference type="Pfam" id="PF19363">
    <property type="entry name" value="DUF5939"/>
    <property type="match status" value="1"/>
</dbReference>
<organism evidence="2 3">
    <name type="scientific">Paenibacillus lutrae</name>
    <dbReference type="NCBI Taxonomy" id="2078573"/>
    <lineage>
        <taxon>Bacteria</taxon>
        <taxon>Bacillati</taxon>
        <taxon>Bacillota</taxon>
        <taxon>Bacilli</taxon>
        <taxon>Bacillales</taxon>
        <taxon>Paenibacillaceae</taxon>
        <taxon>Paenibacillus</taxon>
    </lineage>
</organism>